<dbReference type="EMBL" id="FZNQ01000034">
    <property type="protein sequence ID" value="SNR67551.1"/>
    <property type="molecule type" value="Genomic_DNA"/>
</dbReference>
<gene>
    <name evidence="1" type="ORF">SAMN06264855_1342</name>
</gene>
<accession>A0A238Y9W6</accession>
<protein>
    <submittedName>
        <fullName evidence="1">Uncharacterized protein</fullName>
    </submittedName>
</protein>
<name>A0A238Y9W6_HALVU</name>
<keyword evidence="2" id="KW-1185">Reference proteome</keyword>
<evidence type="ECO:0000313" key="1">
    <source>
        <dbReference type="EMBL" id="SNR67551.1"/>
    </source>
</evidence>
<dbReference type="Proteomes" id="UP000198397">
    <property type="component" value="Unassembled WGS sequence"/>
</dbReference>
<sequence length="40" mass="4632">MQDVEGCIQQVTVVCFLSDKVDKPVTRTANRYHDNKKSYD</sequence>
<reference evidence="1 2" key="1">
    <citation type="submission" date="2017-06" db="EMBL/GenBank/DDBJ databases">
        <authorList>
            <person name="Kim H.J."/>
            <person name="Triplett B.A."/>
        </authorList>
    </citation>
    <scope>NUCLEOTIDE SEQUENCE [LARGE SCALE GENOMIC DNA]</scope>
    <source>
        <strain evidence="1 2">DSM 8800</strain>
    </source>
</reference>
<proteinExistence type="predicted"/>
<dbReference type="AlphaFoldDB" id="A0A238Y9W6"/>
<organism evidence="1 2">
    <name type="scientific">Halorubrum vacuolatum</name>
    <name type="common">Natronobacterium vacuolatum</name>
    <dbReference type="NCBI Taxonomy" id="63740"/>
    <lineage>
        <taxon>Archaea</taxon>
        <taxon>Methanobacteriati</taxon>
        <taxon>Methanobacteriota</taxon>
        <taxon>Stenosarchaea group</taxon>
        <taxon>Halobacteria</taxon>
        <taxon>Halobacteriales</taxon>
        <taxon>Haloferacaceae</taxon>
        <taxon>Halorubrum</taxon>
    </lineage>
</organism>
<evidence type="ECO:0000313" key="2">
    <source>
        <dbReference type="Proteomes" id="UP000198397"/>
    </source>
</evidence>